<dbReference type="GO" id="GO:0003676">
    <property type="term" value="F:nucleic acid binding"/>
    <property type="evidence" value="ECO:0007669"/>
    <property type="project" value="InterPro"/>
</dbReference>
<dbReference type="InterPro" id="IPR039537">
    <property type="entry name" value="Retrotran_Ty1/copia-like"/>
</dbReference>
<proteinExistence type="predicted"/>
<dbReference type="Gene3D" id="3.30.420.10">
    <property type="entry name" value="Ribonuclease H-like superfamily/Ribonuclease H"/>
    <property type="match status" value="1"/>
</dbReference>
<accession>A0A4Y1RLE6</accession>
<dbReference type="PANTHER" id="PTHR42648">
    <property type="entry name" value="TRANSPOSASE, PUTATIVE-RELATED"/>
    <property type="match status" value="1"/>
</dbReference>
<dbReference type="Pfam" id="PF07727">
    <property type="entry name" value="RVT_2"/>
    <property type="match status" value="1"/>
</dbReference>
<protein>
    <recommendedName>
        <fullName evidence="4">Integrase catalytic domain-containing protein</fullName>
    </recommendedName>
</protein>
<evidence type="ECO:0000256" key="1">
    <source>
        <dbReference type="ARBA" id="ARBA00022723"/>
    </source>
</evidence>
<feature type="compositionally biased region" description="Polar residues" evidence="3">
    <location>
        <begin position="53"/>
        <end position="102"/>
    </location>
</feature>
<reference evidence="5" key="1">
    <citation type="journal article" date="2019" name="Science">
        <title>Mutation of a bHLH transcription factor allowed almond domestication.</title>
        <authorList>
            <person name="Sanchez-Perez R."/>
            <person name="Pavan S."/>
            <person name="Mazzeo R."/>
            <person name="Moldovan C."/>
            <person name="Aiese Cigliano R."/>
            <person name="Del Cueto J."/>
            <person name="Ricciardi F."/>
            <person name="Lotti C."/>
            <person name="Ricciardi L."/>
            <person name="Dicenta F."/>
            <person name="Lopez-Marques R.L."/>
            <person name="Lindberg Moller B."/>
        </authorList>
    </citation>
    <scope>NUCLEOTIDE SEQUENCE</scope>
</reference>
<dbReference type="InterPro" id="IPR036397">
    <property type="entry name" value="RNaseH_sf"/>
</dbReference>
<dbReference type="PANTHER" id="PTHR42648:SF28">
    <property type="entry name" value="TRANSPOSON-ENCODED PROTEIN WITH RIBONUCLEASE H-LIKE AND RETROVIRUS ZINC FINGER-LIKE DOMAINS"/>
    <property type="match status" value="1"/>
</dbReference>
<dbReference type="GO" id="GO:0016787">
    <property type="term" value="F:hydrolase activity"/>
    <property type="evidence" value="ECO:0007669"/>
    <property type="project" value="UniProtKB-KW"/>
</dbReference>
<feature type="compositionally biased region" description="Polar residues" evidence="3">
    <location>
        <begin position="138"/>
        <end position="156"/>
    </location>
</feature>
<dbReference type="GO" id="GO:0015074">
    <property type="term" value="P:DNA integration"/>
    <property type="evidence" value="ECO:0007669"/>
    <property type="project" value="InterPro"/>
</dbReference>
<dbReference type="InterPro" id="IPR013103">
    <property type="entry name" value="RVT_2"/>
</dbReference>
<dbReference type="EMBL" id="AP019302">
    <property type="protein sequence ID" value="BBH05180.1"/>
    <property type="molecule type" value="Genomic_DNA"/>
</dbReference>
<dbReference type="PROSITE" id="PS50994">
    <property type="entry name" value="INTEGRASE"/>
    <property type="match status" value="1"/>
</dbReference>
<evidence type="ECO:0000256" key="3">
    <source>
        <dbReference type="SAM" id="MobiDB-lite"/>
    </source>
</evidence>
<feature type="domain" description="Integrase catalytic" evidence="4">
    <location>
        <begin position="268"/>
        <end position="377"/>
    </location>
</feature>
<dbReference type="Pfam" id="PF13976">
    <property type="entry name" value="gag_pre-integrs"/>
    <property type="match status" value="1"/>
</dbReference>
<dbReference type="AlphaFoldDB" id="A0A4Y1RLE6"/>
<gene>
    <name evidence="5" type="ORF">Prudu_016496</name>
</gene>
<dbReference type="GO" id="GO:0046872">
    <property type="term" value="F:metal ion binding"/>
    <property type="evidence" value="ECO:0007669"/>
    <property type="project" value="UniProtKB-KW"/>
</dbReference>
<keyword evidence="2" id="KW-0378">Hydrolase</keyword>
<feature type="region of interest" description="Disordered" evidence="3">
    <location>
        <begin position="46"/>
        <end position="102"/>
    </location>
</feature>
<organism evidence="5">
    <name type="scientific">Prunus dulcis</name>
    <name type="common">Almond</name>
    <name type="synonym">Amygdalus dulcis</name>
    <dbReference type="NCBI Taxonomy" id="3755"/>
    <lineage>
        <taxon>Eukaryota</taxon>
        <taxon>Viridiplantae</taxon>
        <taxon>Streptophyta</taxon>
        <taxon>Embryophyta</taxon>
        <taxon>Tracheophyta</taxon>
        <taxon>Spermatophyta</taxon>
        <taxon>Magnoliopsida</taxon>
        <taxon>eudicotyledons</taxon>
        <taxon>Gunneridae</taxon>
        <taxon>Pentapetalae</taxon>
        <taxon>rosids</taxon>
        <taxon>fabids</taxon>
        <taxon>Rosales</taxon>
        <taxon>Rosaceae</taxon>
        <taxon>Amygdaloideae</taxon>
        <taxon>Amygdaleae</taxon>
        <taxon>Prunus</taxon>
    </lineage>
</organism>
<feature type="region of interest" description="Disordered" evidence="3">
    <location>
        <begin position="138"/>
        <end position="162"/>
    </location>
</feature>
<name>A0A4Y1RLE6_PRUDU</name>
<evidence type="ECO:0000259" key="4">
    <source>
        <dbReference type="PROSITE" id="PS50994"/>
    </source>
</evidence>
<dbReference type="InterPro" id="IPR001584">
    <property type="entry name" value="Integrase_cat-core"/>
</dbReference>
<sequence length="700" mass="77172">MTRQKVHIFLTGLDVEFEQIREEILRKDPIPELEATYALVRRDSVRRAEGTKSDTTTMIARNRAPNRSSNAQPDRTGSNDRSGCVSGSNRSGRATGSDCSTAPTESTELVLLLTLRMVRIAILLTRPLPGGHYRHVSSLTPSTKPSVSTANGTSASVIGEGSGHPNATNDCYGVRRGKLYYLDLVSDSSKKLAEALIVADSQEEKNQETIWLWHRRLGHASFSYLKKLFPASFSDIGVSKLRCNVCELTKSHRASFDSSLNKSFVPFQIIHSDVWGPSTPSSLGGSQLRNYLESHGIVHQTTCPYTPKQNGVVERKNRHLLEVVRASLIDAHMPPSYWVEALTSATYVINRTPSIHWDFKHRCKALLQPLPLLLSPIYHHIFLDVLFLSIYININGVMAHPRKGSLLSPSIPNHIDDCSNLSGASPVPMAASPVSLMPQSPTSLKAPSLLDLSLPGSSASPLPSPASVSSLPQYGTVQLDNEEALVNSKWKNAMNEKMKSLQKNGTWELVDLLVGKKPVVCMWIHTVKYKADGTIGHFKERLVANGALRHMAIDYMETFALVAKINTVRILLFGCQFELALQQFDVKNAFLHGDLTKEVYMDISPGNDSDEREALKNETGMSACQLVDTPMEEGLKLEIEADQVPTNKGVIRAPGKGILFTKDDNYLKIEGYTDADWVGDVGDRRSTSGYFTFVGGNLVM</sequence>
<evidence type="ECO:0000313" key="5">
    <source>
        <dbReference type="EMBL" id="BBH05180.1"/>
    </source>
</evidence>
<dbReference type="InterPro" id="IPR025724">
    <property type="entry name" value="GAG-pre-integrase_dom"/>
</dbReference>
<dbReference type="InterPro" id="IPR012337">
    <property type="entry name" value="RNaseH-like_sf"/>
</dbReference>
<keyword evidence="1" id="KW-0479">Metal-binding</keyword>
<evidence type="ECO:0000256" key="2">
    <source>
        <dbReference type="ARBA" id="ARBA00022801"/>
    </source>
</evidence>
<dbReference type="SUPFAM" id="SSF53098">
    <property type="entry name" value="Ribonuclease H-like"/>
    <property type="match status" value="1"/>
</dbReference>